<keyword evidence="1" id="KW-0472">Membrane</keyword>
<organism evidence="2 3">
    <name type="scientific">Kalanchoe fedtschenkoi</name>
    <name type="common">Lavender scallops</name>
    <name type="synonym">South American air plant</name>
    <dbReference type="NCBI Taxonomy" id="63787"/>
    <lineage>
        <taxon>Eukaryota</taxon>
        <taxon>Viridiplantae</taxon>
        <taxon>Streptophyta</taxon>
        <taxon>Embryophyta</taxon>
        <taxon>Tracheophyta</taxon>
        <taxon>Spermatophyta</taxon>
        <taxon>Magnoliopsida</taxon>
        <taxon>eudicotyledons</taxon>
        <taxon>Gunneridae</taxon>
        <taxon>Pentapetalae</taxon>
        <taxon>Saxifragales</taxon>
        <taxon>Crassulaceae</taxon>
        <taxon>Kalanchoe</taxon>
    </lineage>
</organism>
<protein>
    <submittedName>
        <fullName evidence="2">Uncharacterized protein</fullName>
    </submittedName>
</protein>
<dbReference type="Pfam" id="PF04114">
    <property type="entry name" value="Gaa1"/>
    <property type="match status" value="1"/>
</dbReference>
<dbReference type="PANTHER" id="PTHR13304">
    <property type="entry name" value="GLYCOSYLPHOSPHATIDYLINOSITOL ANCHOR ATTACHMENT 1 PROTEIN"/>
    <property type="match status" value="1"/>
</dbReference>
<keyword evidence="1" id="KW-1133">Transmembrane helix</keyword>
<evidence type="ECO:0000313" key="2">
    <source>
        <dbReference type="EnsemblPlants" id="Kaladp0087s0049.1.v1.1"/>
    </source>
</evidence>
<feature type="transmembrane region" description="Helical" evidence="1">
    <location>
        <begin position="273"/>
        <end position="295"/>
    </location>
</feature>
<name>A0A7N0UUU1_KALFE</name>
<dbReference type="EnsemblPlants" id="Kaladp0087s0049.1.v1.1">
    <property type="protein sequence ID" value="Kaladp0087s0049.1.v1.1"/>
    <property type="gene ID" value="Kaladp0087s0049.v1.1"/>
</dbReference>
<evidence type="ECO:0000256" key="1">
    <source>
        <dbReference type="SAM" id="Phobius"/>
    </source>
</evidence>
<dbReference type="InterPro" id="IPR007246">
    <property type="entry name" value="Gaa1"/>
</dbReference>
<dbReference type="OMA" id="VQSAVIW"/>
<dbReference type="Gramene" id="Kaladp0087s0049.1.v1.1">
    <property type="protein sequence ID" value="Kaladp0087s0049.1.v1.1"/>
    <property type="gene ID" value="Kaladp0087s0049.v1.1"/>
</dbReference>
<feature type="transmembrane region" description="Helical" evidence="1">
    <location>
        <begin position="307"/>
        <end position="325"/>
    </location>
</feature>
<dbReference type="GO" id="GO:0016255">
    <property type="term" value="P:attachment of GPI anchor to protein"/>
    <property type="evidence" value="ECO:0007669"/>
    <property type="project" value="TreeGrafter"/>
</dbReference>
<dbReference type="GO" id="GO:0042765">
    <property type="term" value="C:GPI-anchor transamidase complex"/>
    <property type="evidence" value="ECO:0007669"/>
    <property type="project" value="InterPro"/>
</dbReference>
<keyword evidence="1" id="KW-0812">Transmembrane</keyword>
<accession>A0A7N0UUU1</accession>
<keyword evidence="3" id="KW-1185">Reference proteome</keyword>
<sequence length="340" mass="37844">MKDETCEQNSFISRTVEKHDAERKIADDFRRAGTMAAALVIKVADRPNTFQDTLTIYAEASNGQMPNLDLINVVNYLAVYKQGFHVQVDKLWSLLDSKWLKLVADVFEFVGNFAKTLNPQWRFDIPASDYFDGTATLASSLYTQALGIPTGPHGAFRDYQVDAITLEIAPRVLIKKARRTERLIEGVIRSVNNLLKKFHQSFFLYLLASSGKFVSVGVYMIAFGLLLAPLPVAAALLHAGTDKRDSEPERIQTVSSSAAIEHNHTQRSWKWLYAARLVCVMHIWGVAASLLPYFIAQIPHSTPLTSIIMWALLSGVCLLVLHLASCSSFSSGDTSQLHVQ</sequence>
<dbReference type="AlphaFoldDB" id="A0A7N0UUU1"/>
<feature type="transmembrane region" description="Helical" evidence="1">
    <location>
        <begin position="202"/>
        <end position="228"/>
    </location>
</feature>
<proteinExistence type="predicted"/>
<dbReference type="PANTHER" id="PTHR13304:SF0">
    <property type="entry name" value="GLYCOSYLPHOSPHATIDYLINOSITOL ANCHOR ATTACHMENT 1 PROTEIN"/>
    <property type="match status" value="1"/>
</dbReference>
<reference evidence="2" key="1">
    <citation type="submission" date="2021-01" db="UniProtKB">
        <authorList>
            <consortium name="EnsemblPlants"/>
        </authorList>
    </citation>
    <scope>IDENTIFICATION</scope>
</reference>
<dbReference type="Proteomes" id="UP000594263">
    <property type="component" value="Unplaced"/>
</dbReference>
<evidence type="ECO:0000313" key="3">
    <source>
        <dbReference type="Proteomes" id="UP000594263"/>
    </source>
</evidence>